<gene>
    <name evidence="19" type="ORF">DDB_G0276657</name>
</gene>
<organism evidence="19 20">
    <name type="scientific">Dictyostelium discoideum</name>
    <name type="common">Social amoeba</name>
    <dbReference type="NCBI Taxonomy" id="44689"/>
    <lineage>
        <taxon>Eukaryota</taxon>
        <taxon>Amoebozoa</taxon>
        <taxon>Evosea</taxon>
        <taxon>Eumycetozoa</taxon>
        <taxon>Dictyostelia</taxon>
        <taxon>Dictyosteliales</taxon>
        <taxon>Dictyosteliaceae</taxon>
        <taxon>Dictyostelium</taxon>
    </lineage>
</organism>
<keyword evidence="14" id="KW-0753">Steroid metabolism</keyword>
<comment type="caution">
    <text evidence="19">The sequence shown here is derived from an EMBL/GenBank/DDBJ whole genome shotgun (WGS) entry which is preliminary data.</text>
</comment>
<feature type="region of interest" description="Disordered" evidence="15">
    <location>
        <begin position="873"/>
        <end position="905"/>
    </location>
</feature>
<keyword evidence="9" id="KW-0443">Lipid metabolism</keyword>
<evidence type="ECO:0000256" key="11">
    <source>
        <dbReference type="ARBA" id="ARBA00023157"/>
    </source>
</evidence>
<evidence type="ECO:0000256" key="6">
    <source>
        <dbReference type="ARBA" id="ARBA00022729"/>
    </source>
</evidence>
<dbReference type="PROSITE" id="PS51257">
    <property type="entry name" value="PROKAR_LIPOPROTEIN"/>
    <property type="match status" value="1"/>
</dbReference>
<feature type="transmembrane region" description="Helical" evidence="16">
    <location>
        <begin position="329"/>
        <end position="355"/>
    </location>
</feature>
<feature type="transmembrane region" description="Helical" evidence="16">
    <location>
        <begin position="988"/>
        <end position="1006"/>
    </location>
</feature>
<keyword evidence="5 16" id="KW-0812">Transmembrane</keyword>
<protein>
    <recommendedName>
        <fullName evidence="18">SSD domain-containing protein</fullName>
    </recommendedName>
</protein>
<dbReference type="InterPro" id="IPR053956">
    <property type="entry name" value="NPC1_MLD"/>
</dbReference>
<dbReference type="InterPro" id="IPR000731">
    <property type="entry name" value="SSD"/>
</dbReference>
<evidence type="ECO:0000256" key="7">
    <source>
        <dbReference type="ARBA" id="ARBA00022989"/>
    </source>
</evidence>
<name>Q551C5_DICDI</name>
<keyword evidence="13" id="KW-0325">Glycoprotein</keyword>
<evidence type="ECO:0000256" key="16">
    <source>
        <dbReference type="SAM" id="Phobius"/>
    </source>
</evidence>
<dbReference type="SUPFAM" id="SSF82866">
    <property type="entry name" value="Multidrug efflux transporter AcrB transmembrane domain"/>
    <property type="match status" value="2"/>
</dbReference>
<keyword evidence="7 16" id="KW-1133">Transmembrane helix</keyword>
<dbReference type="EMBL" id="AAFI02000018">
    <property type="protein sequence ID" value="EAL69086.1"/>
    <property type="molecule type" value="Genomic_DNA"/>
</dbReference>
<evidence type="ECO:0000256" key="5">
    <source>
        <dbReference type="ARBA" id="ARBA00022692"/>
    </source>
</evidence>
<evidence type="ECO:0000256" key="4">
    <source>
        <dbReference type="ARBA" id="ARBA00022548"/>
    </source>
</evidence>
<feature type="transmembrane region" description="Helical" evidence="16">
    <location>
        <begin position="421"/>
        <end position="441"/>
    </location>
</feature>
<evidence type="ECO:0000256" key="10">
    <source>
        <dbReference type="ARBA" id="ARBA00023136"/>
    </source>
</evidence>
<dbReference type="AlphaFoldDB" id="Q551C5"/>
<evidence type="ECO:0000256" key="9">
    <source>
        <dbReference type="ARBA" id="ARBA00023098"/>
    </source>
</evidence>
<dbReference type="SMR" id="Q551C5"/>
<dbReference type="InterPro" id="IPR032190">
    <property type="entry name" value="NPC1_N"/>
</dbReference>
<evidence type="ECO:0000256" key="3">
    <source>
        <dbReference type="ARBA" id="ARBA00022448"/>
    </source>
</evidence>
<evidence type="ECO:0000256" key="2">
    <source>
        <dbReference type="ARBA" id="ARBA00005585"/>
    </source>
</evidence>
<dbReference type="dictyBase" id="DDB_G0276657">
    <property type="gene designation" value="npcB"/>
</dbReference>
<dbReference type="KEGG" id="ddi:DDB_G0276657"/>
<keyword evidence="20" id="KW-1185">Reference proteome</keyword>
<accession>Q551C5</accession>
<keyword evidence="3" id="KW-0813">Transport</keyword>
<keyword evidence="12" id="KW-1207">Sterol metabolism</keyword>
<keyword evidence="8" id="KW-0445">Lipid transport</keyword>
<dbReference type="InterPro" id="IPR004765">
    <property type="entry name" value="NPC1-like"/>
</dbReference>
<feature type="chain" id="PRO_5004250099" description="SSD domain-containing protein" evidence="17">
    <location>
        <begin position="21"/>
        <end position="1397"/>
    </location>
</feature>
<dbReference type="Pfam" id="PF12349">
    <property type="entry name" value="Sterol-sensing"/>
    <property type="match status" value="1"/>
</dbReference>
<feature type="transmembrane region" description="Helical" evidence="16">
    <location>
        <begin position="788"/>
        <end position="809"/>
    </location>
</feature>
<dbReference type="FunCoup" id="Q551C5">
    <property type="interactions" value="137"/>
</dbReference>
<keyword evidence="11" id="KW-1015">Disulfide bond</keyword>
<dbReference type="eggNOG" id="KOG1933">
    <property type="taxonomic scope" value="Eukaryota"/>
</dbReference>
<comment type="similarity">
    <text evidence="2">Belongs to the patched family.</text>
</comment>
<feature type="transmembrane region" description="Helical" evidence="16">
    <location>
        <begin position="730"/>
        <end position="751"/>
    </location>
</feature>
<dbReference type="GO" id="GO:0012505">
    <property type="term" value="C:endomembrane system"/>
    <property type="evidence" value="ECO:0007669"/>
    <property type="project" value="UniProtKB-SubCell"/>
</dbReference>
<comment type="subcellular location">
    <subcellularLocation>
        <location evidence="1">Endomembrane system</location>
        <topology evidence="1">Multi-pass membrane protein</topology>
    </subcellularLocation>
</comment>
<dbReference type="NCBIfam" id="TIGR00917">
    <property type="entry name" value="2A060601"/>
    <property type="match status" value="1"/>
</dbReference>
<dbReference type="PANTHER" id="PTHR45727:SF2">
    <property type="entry name" value="NPC INTRACELLULAR CHOLESTEROL TRANSPORTER 1"/>
    <property type="match status" value="1"/>
</dbReference>
<dbReference type="InParanoid" id="Q551C5"/>
<dbReference type="RefSeq" id="XP_643013.1">
    <property type="nucleotide sequence ID" value="XM_637921.1"/>
</dbReference>
<sequence length="1397" mass="156802">MNKIIVFLIFFLSIINIIQCQSPYPYNTTLGCSMYGVSSSFVEAKDFPPLNNTEIAPNTCQLTHPEYSIESCCNYNQTLILQTNMLVAGGIFGRCSSCMVNLYNLWCASSCSPYQKSFMVPTKVDNKTDQIISIDFVLHPDFANGLYNSCRDVHANGAQPFGVMFPTAQLFFTGVFSAVNPTFKELNWVFNNEGYNDAIVPCSEGCSCDQCRDACLPPPSYKDIGLLNDTIIQTHLLIEVPHLTIWIVWSFLLFLLSLLFGFSIWLIFKYSSKIRYFKGKKFKTVMMIILGILFICTVLIPFVTTHQMIDGKTASCMWKLDDGKEWNCSFAMGVSIYIMITLLLLSIVILACIIVDKTASNRNSRRILGISGGIINQQVNNDEIQNTNNNRNNNNNSGSNYSNIFQKVFYWYGINITKRPIIVLICCLLFTIGIGIGIISLEIETDPVKLWVSPDSRSAIEKQYFDDHFGPFYRVEQLILIPKQKNLSTIFNYDLFKSLIDIETQLMKNTSVKLNDGSNRIITLDQLCFEPTKRGCLVESITGIFQRDQNKLNQQKDNVIGWFEQCKSQLLSPECMDSTGVPVNPKIVLGGWNDNSTLAKAFVTTFLLNNPDSMIDRSMMWEQVWLNKIQEISNDPSCPFEISFNAQRSVQDELAREGNADIPTIIVSYFVMFLYISLSLGSYYPFPRRFNSFFIRSRFALGLSGICIVACSIIISVGICSILRIKATLIISEVIPFLVLAIGVDNIFILVNTFESLHVASSSSSSSISGFNQNHHQMPTPEESFARTLAKVGPSIALASLSESFAFLLGSLTKMPAVKAFSFYASIAVFFDFLLQISAFACLLVLDTKRLQSRRVDCLPCLSLNGDNSDLEDDPFDNIDQQLNSNNNNNNNNLNNNDNNNNNNQEEIENEPLLINGEDDDRNDNAHNFNYDVDALNVVDGLNINNEESSPLSKKRMLKKKSKKKTTLLKELFTKYYAPFLVHPISKLLIIIFFIAMLLFSINYAYQIPIGLDQKVALPRNSYLQAYFTNMNQFLEVGPPMYIVVKGNYDFSIPSIQNQFCTVGGCNNNSVINTFDNAPFISPGISSWLDDMLQWSNTVGCCTAFDNGTYCNSDEPGCDQQCFPLEKSGRPDPSLFKKYLPAFLNFTNTDQCPLAGLAYTGDVKFNSDGSIAATRFDAYHTTLRTQNDFINALATSYYLADHSDAQVFTYSIFYCYFEAYLTIKQVALKGILLALGSVFFVSLAILMNPLVSILVVLCVGMTVVDLLAVMTLWDISLNAISVVNLIMAVGISIEFCVHIASTFIRSPKHYSRDEKVKFAISEMGANIFSGIFITKLLGCVVLAFSKSEIFIIYYFKMYISICLLAAVHGLVLLPVLLSIFGTNKFSFEKFLTFKKDS</sequence>
<dbReference type="GO" id="GO:0015918">
    <property type="term" value="P:sterol transport"/>
    <property type="evidence" value="ECO:0000318"/>
    <property type="project" value="GO_Central"/>
</dbReference>
<evidence type="ECO:0000256" key="17">
    <source>
        <dbReference type="SAM" id="SignalP"/>
    </source>
</evidence>
<dbReference type="PANTHER" id="PTHR45727">
    <property type="entry name" value="NPC INTRACELLULAR CHOLESTEROL TRANSPORTER 1"/>
    <property type="match status" value="1"/>
</dbReference>
<feature type="transmembrane region" description="Helical" evidence="16">
    <location>
        <begin position="666"/>
        <end position="686"/>
    </location>
</feature>
<feature type="transmembrane region" description="Helical" evidence="16">
    <location>
        <begin position="1357"/>
        <end position="1380"/>
    </location>
</feature>
<evidence type="ECO:0000256" key="14">
    <source>
        <dbReference type="ARBA" id="ARBA00023221"/>
    </source>
</evidence>
<dbReference type="GO" id="GO:0008203">
    <property type="term" value="P:cholesterol metabolic process"/>
    <property type="evidence" value="ECO:0007669"/>
    <property type="project" value="UniProtKB-KW"/>
</dbReference>
<feature type="transmembrane region" description="Helical" evidence="16">
    <location>
        <begin position="1226"/>
        <end position="1246"/>
    </location>
</feature>
<dbReference type="VEuPathDB" id="AmoebaDB:DDB_G0276657"/>
<dbReference type="HOGENOM" id="CLU_002359_0_1_1"/>
<dbReference type="Proteomes" id="UP000002195">
    <property type="component" value="Unassembled WGS sequence"/>
</dbReference>
<evidence type="ECO:0000256" key="13">
    <source>
        <dbReference type="ARBA" id="ARBA00023180"/>
    </source>
</evidence>
<reference evidence="19 20" key="1">
    <citation type="journal article" date="2005" name="Nature">
        <title>The genome of the social amoeba Dictyostelium discoideum.</title>
        <authorList>
            <consortium name="The Dictyostelium discoideum Sequencing Consortium"/>
            <person name="Eichinger L."/>
            <person name="Pachebat J.A."/>
            <person name="Glockner G."/>
            <person name="Rajandream M.A."/>
            <person name="Sucgang R."/>
            <person name="Berriman M."/>
            <person name="Song J."/>
            <person name="Olsen R."/>
            <person name="Szafranski K."/>
            <person name="Xu Q."/>
            <person name="Tunggal B."/>
            <person name="Kummerfeld S."/>
            <person name="Madera M."/>
            <person name="Konfortov B.A."/>
            <person name="Rivero F."/>
            <person name="Bankier A.T."/>
            <person name="Lehmann R."/>
            <person name="Hamlin N."/>
            <person name="Davies R."/>
            <person name="Gaudet P."/>
            <person name="Fey P."/>
            <person name="Pilcher K."/>
            <person name="Chen G."/>
            <person name="Saunders D."/>
            <person name="Sodergren E."/>
            <person name="Davis P."/>
            <person name="Kerhornou A."/>
            <person name="Nie X."/>
            <person name="Hall N."/>
            <person name="Anjard C."/>
            <person name="Hemphill L."/>
            <person name="Bason N."/>
            <person name="Farbrother P."/>
            <person name="Desany B."/>
            <person name="Just E."/>
            <person name="Morio T."/>
            <person name="Rost R."/>
            <person name="Churcher C."/>
            <person name="Cooper J."/>
            <person name="Haydock S."/>
            <person name="van Driessche N."/>
            <person name="Cronin A."/>
            <person name="Goodhead I."/>
            <person name="Muzny D."/>
            <person name="Mourier T."/>
            <person name="Pain A."/>
            <person name="Lu M."/>
            <person name="Harper D."/>
            <person name="Lindsay R."/>
            <person name="Hauser H."/>
            <person name="James K."/>
            <person name="Quiles M."/>
            <person name="Madan Babu M."/>
            <person name="Saito T."/>
            <person name="Buchrieser C."/>
            <person name="Wardroper A."/>
            <person name="Felder M."/>
            <person name="Thangavelu M."/>
            <person name="Johnson D."/>
            <person name="Knights A."/>
            <person name="Loulseged H."/>
            <person name="Mungall K."/>
            <person name="Oliver K."/>
            <person name="Price C."/>
            <person name="Quail M.A."/>
            <person name="Urushihara H."/>
            <person name="Hernandez J."/>
            <person name="Rabbinowitsch E."/>
            <person name="Steffen D."/>
            <person name="Sanders M."/>
            <person name="Ma J."/>
            <person name="Kohara Y."/>
            <person name="Sharp S."/>
            <person name="Simmonds M."/>
            <person name="Spiegler S."/>
            <person name="Tivey A."/>
            <person name="Sugano S."/>
            <person name="White B."/>
            <person name="Walker D."/>
            <person name="Woodward J."/>
            <person name="Winckler T."/>
            <person name="Tanaka Y."/>
            <person name="Shaulsky G."/>
            <person name="Schleicher M."/>
            <person name="Weinstock G."/>
            <person name="Rosenthal A."/>
            <person name="Cox E.C."/>
            <person name="Chisholm R.L."/>
            <person name="Gibbs R."/>
            <person name="Loomis W.F."/>
            <person name="Platzer M."/>
            <person name="Kay R.R."/>
            <person name="Williams J."/>
            <person name="Dear P.H."/>
            <person name="Noegel A.A."/>
            <person name="Barrell B."/>
            <person name="Kuspa A."/>
        </authorList>
    </citation>
    <scope>NUCLEOTIDE SEQUENCE [LARGE SCALE GENOMIC DNA]</scope>
    <source>
        <strain evidence="19 20">AX4</strain>
    </source>
</reference>
<evidence type="ECO:0000256" key="1">
    <source>
        <dbReference type="ARBA" id="ARBA00004127"/>
    </source>
</evidence>
<feature type="compositionally biased region" description="Low complexity" evidence="15">
    <location>
        <begin position="878"/>
        <end position="905"/>
    </location>
</feature>
<dbReference type="GO" id="GO:0016020">
    <property type="term" value="C:membrane"/>
    <property type="evidence" value="ECO:0000318"/>
    <property type="project" value="GO_Central"/>
</dbReference>
<feature type="transmembrane region" description="Helical" evidence="16">
    <location>
        <begin position="821"/>
        <end position="846"/>
    </location>
</feature>
<evidence type="ECO:0000259" key="18">
    <source>
        <dbReference type="PROSITE" id="PS50156"/>
    </source>
</evidence>
<keyword evidence="10 16" id="KW-0472">Membrane</keyword>
<dbReference type="Reactome" id="R-DDI-8964038">
    <property type="pathway name" value="LDL clearance"/>
</dbReference>
<dbReference type="GO" id="GO:0032934">
    <property type="term" value="F:sterol binding"/>
    <property type="evidence" value="ECO:0000318"/>
    <property type="project" value="GO_Central"/>
</dbReference>
<dbReference type="Pfam" id="PF22314">
    <property type="entry name" value="NPC1_MLD"/>
    <property type="match status" value="1"/>
</dbReference>
<evidence type="ECO:0000256" key="12">
    <source>
        <dbReference type="ARBA" id="ARBA00023166"/>
    </source>
</evidence>
<evidence type="ECO:0000256" key="8">
    <source>
        <dbReference type="ARBA" id="ARBA00023055"/>
    </source>
</evidence>
<evidence type="ECO:0000313" key="20">
    <source>
        <dbReference type="Proteomes" id="UP000002195"/>
    </source>
</evidence>
<dbReference type="GO" id="GO:0005319">
    <property type="term" value="F:lipid transporter activity"/>
    <property type="evidence" value="ECO:0007669"/>
    <property type="project" value="InterPro"/>
</dbReference>
<dbReference type="Gene3D" id="1.20.1640.10">
    <property type="entry name" value="Multidrug efflux transporter AcrB transmembrane domain"/>
    <property type="match status" value="2"/>
</dbReference>
<dbReference type="PROSITE" id="PS50156">
    <property type="entry name" value="SSD"/>
    <property type="match status" value="1"/>
</dbReference>
<keyword evidence="6 17" id="KW-0732">Signal</keyword>
<proteinExistence type="inferred from homology"/>
<dbReference type="Reactome" id="R-DDI-8963678">
    <property type="pathway name" value="Intestinal lipid absorption"/>
</dbReference>
<dbReference type="InterPro" id="IPR053958">
    <property type="entry name" value="HMGCR/SNAP/NPC1-like_SSD"/>
</dbReference>
<feature type="transmembrane region" description="Helical" evidence="16">
    <location>
        <begin position="1279"/>
        <end position="1304"/>
    </location>
</feature>
<feature type="transmembrane region" description="Helical" evidence="16">
    <location>
        <begin position="246"/>
        <end position="268"/>
    </location>
</feature>
<dbReference type="GeneID" id="8620617"/>
<feature type="transmembrane region" description="Helical" evidence="16">
    <location>
        <begin position="698"/>
        <end position="724"/>
    </location>
</feature>
<dbReference type="OMA" id="QVFPYTI"/>
<feature type="domain" description="SSD" evidence="18">
    <location>
        <begin position="661"/>
        <end position="846"/>
    </location>
</feature>
<evidence type="ECO:0000313" key="19">
    <source>
        <dbReference type="EMBL" id="EAL69086.1"/>
    </source>
</evidence>
<keyword evidence="4" id="KW-0153">Cholesterol metabolism</keyword>
<dbReference type="FunFam" id="1.20.1640.10:FF:000008">
    <property type="entry name" value="NPC intracellular cholesterol transporter 1"/>
    <property type="match status" value="1"/>
</dbReference>
<feature type="transmembrane region" description="Helical" evidence="16">
    <location>
        <begin position="1325"/>
        <end position="1345"/>
    </location>
</feature>
<dbReference type="Pfam" id="PF16414">
    <property type="entry name" value="NPC1_N"/>
    <property type="match status" value="1"/>
</dbReference>
<dbReference type="STRING" id="44689.Q551C5"/>
<feature type="transmembrane region" description="Helical" evidence="16">
    <location>
        <begin position="1253"/>
        <end position="1273"/>
    </location>
</feature>
<feature type="signal peptide" evidence="17">
    <location>
        <begin position="1"/>
        <end position="20"/>
    </location>
</feature>
<feature type="transmembrane region" description="Helical" evidence="16">
    <location>
        <begin position="288"/>
        <end position="309"/>
    </location>
</feature>
<evidence type="ECO:0000256" key="15">
    <source>
        <dbReference type="SAM" id="MobiDB-lite"/>
    </source>
</evidence>
<dbReference type="PhylomeDB" id="Q551C5"/>
<dbReference type="PaxDb" id="44689-DDB0202935"/>